<evidence type="ECO:0000313" key="8">
    <source>
        <dbReference type="Proteomes" id="UP000198858"/>
    </source>
</evidence>
<evidence type="ECO:0000256" key="5">
    <source>
        <dbReference type="SAM" id="SignalP"/>
    </source>
</evidence>
<dbReference type="PANTHER" id="PTHR42852">
    <property type="entry name" value="THIOL:DISULFIDE INTERCHANGE PROTEIN DSBE"/>
    <property type="match status" value="1"/>
</dbReference>
<dbReference type="InterPro" id="IPR050553">
    <property type="entry name" value="Thioredoxin_ResA/DsbE_sf"/>
</dbReference>
<organism evidence="7 8">
    <name type="scientific">Christiangramia echinicola</name>
    <dbReference type="NCBI Taxonomy" id="279359"/>
    <lineage>
        <taxon>Bacteria</taxon>
        <taxon>Pseudomonadati</taxon>
        <taxon>Bacteroidota</taxon>
        <taxon>Flavobacteriia</taxon>
        <taxon>Flavobacteriales</taxon>
        <taxon>Flavobacteriaceae</taxon>
        <taxon>Christiangramia</taxon>
    </lineage>
</organism>
<keyword evidence="2" id="KW-0201">Cytochrome c-type biogenesis</keyword>
<dbReference type="GO" id="GO:0030313">
    <property type="term" value="C:cell envelope"/>
    <property type="evidence" value="ECO:0007669"/>
    <property type="project" value="UniProtKB-SubCell"/>
</dbReference>
<evidence type="ECO:0000256" key="3">
    <source>
        <dbReference type="ARBA" id="ARBA00023157"/>
    </source>
</evidence>
<dbReference type="PROSITE" id="PS51352">
    <property type="entry name" value="THIOREDOXIN_2"/>
    <property type="match status" value="1"/>
</dbReference>
<keyword evidence="3" id="KW-1015">Disulfide bond</keyword>
<dbReference type="InterPro" id="IPR000866">
    <property type="entry name" value="AhpC/TSA"/>
</dbReference>
<name>A0A1H1LAS7_9FLAO</name>
<feature type="signal peptide" evidence="5">
    <location>
        <begin position="1"/>
        <end position="18"/>
    </location>
</feature>
<keyword evidence="5" id="KW-0732">Signal</keyword>
<dbReference type="InterPro" id="IPR025380">
    <property type="entry name" value="DUF4369"/>
</dbReference>
<evidence type="ECO:0000259" key="6">
    <source>
        <dbReference type="PROSITE" id="PS51352"/>
    </source>
</evidence>
<dbReference type="Proteomes" id="UP000198858">
    <property type="component" value="Chromosome I"/>
</dbReference>
<comment type="subcellular location">
    <subcellularLocation>
        <location evidence="1">Cell envelope</location>
    </subcellularLocation>
</comment>
<proteinExistence type="predicted"/>
<keyword evidence="4" id="KW-0676">Redox-active center</keyword>
<dbReference type="PANTHER" id="PTHR42852:SF6">
    <property type="entry name" value="THIOL:DISULFIDE INTERCHANGE PROTEIN DSBE"/>
    <property type="match status" value="1"/>
</dbReference>
<gene>
    <name evidence="7" type="ORF">SAMN04488552_0671</name>
</gene>
<dbReference type="Pfam" id="PF14289">
    <property type="entry name" value="DUF4369"/>
    <property type="match status" value="1"/>
</dbReference>
<dbReference type="EMBL" id="LT629745">
    <property type="protein sequence ID" value="SDR71606.1"/>
    <property type="molecule type" value="Genomic_DNA"/>
</dbReference>
<dbReference type="GO" id="GO:0016209">
    <property type="term" value="F:antioxidant activity"/>
    <property type="evidence" value="ECO:0007669"/>
    <property type="project" value="InterPro"/>
</dbReference>
<dbReference type="AlphaFoldDB" id="A0A1H1LAS7"/>
<evidence type="ECO:0000256" key="2">
    <source>
        <dbReference type="ARBA" id="ARBA00022748"/>
    </source>
</evidence>
<reference evidence="7 8" key="1">
    <citation type="submission" date="2016-10" db="EMBL/GenBank/DDBJ databases">
        <authorList>
            <person name="Varghese N."/>
            <person name="Submissions S."/>
        </authorList>
    </citation>
    <scope>NUCLEOTIDE SEQUENCE [LARGE SCALE GENOMIC DNA]</scope>
    <source>
        <strain evidence="7 8">Mar_2010_102</strain>
    </source>
</reference>
<evidence type="ECO:0000256" key="4">
    <source>
        <dbReference type="ARBA" id="ARBA00023284"/>
    </source>
</evidence>
<feature type="domain" description="Thioredoxin" evidence="6">
    <location>
        <begin position="217"/>
        <end position="363"/>
    </location>
</feature>
<dbReference type="RefSeq" id="WP_089661289.1">
    <property type="nucleotide sequence ID" value="NZ_LT629745.1"/>
</dbReference>
<dbReference type="GO" id="GO:0016491">
    <property type="term" value="F:oxidoreductase activity"/>
    <property type="evidence" value="ECO:0007669"/>
    <property type="project" value="InterPro"/>
</dbReference>
<dbReference type="STRING" id="1250231.SAMN04488552_0671"/>
<dbReference type="SUPFAM" id="SSF52833">
    <property type="entry name" value="Thioredoxin-like"/>
    <property type="match status" value="1"/>
</dbReference>
<dbReference type="GO" id="GO:0017004">
    <property type="term" value="P:cytochrome complex assembly"/>
    <property type="evidence" value="ECO:0007669"/>
    <property type="project" value="UniProtKB-KW"/>
</dbReference>
<dbReference type="Pfam" id="PF00578">
    <property type="entry name" value="AhpC-TSA"/>
    <property type="match status" value="1"/>
</dbReference>
<dbReference type="InterPro" id="IPR013766">
    <property type="entry name" value="Thioredoxin_domain"/>
</dbReference>
<feature type="chain" id="PRO_5009253296" evidence="5">
    <location>
        <begin position="19"/>
        <end position="366"/>
    </location>
</feature>
<evidence type="ECO:0000313" key="7">
    <source>
        <dbReference type="EMBL" id="SDR71606.1"/>
    </source>
</evidence>
<protein>
    <submittedName>
        <fullName evidence="7">Peroxiredoxin</fullName>
    </submittedName>
</protein>
<evidence type="ECO:0000256" key="1">
    <source>
        <dbReference type="ARBA" id="ARBA00004196"/>
    </source>
</evidence>
<dbReference type="InterPro" id="IPR036249">
    <property type="entry name" value="Thioredoxin-like_sf"/>
</dbReference>
<dbReference type="Gene3D" id="3.40.30.10">
    <property type="entry name" value="Glutaredoxin"/>
    <property type="match status" value="1"/>
</dbReference>
<keyword evidence="8" id="KW-1185">Reference proteome</keyword>
<sequence length="366" mass="41988">MKTISFILFLLLPMISLSQEFSLSGKFSGENTSQIVLSYVNNEGDWVSDTIQIEDGKFQTSGKLKGTQRVILAGNTQSKNMQDPNLGYFFMEPGNIEIKLNENEFKDLIVLGSNSQIEFKKVESKTKPIRLELDSIANNRSENSQDLLISGNNKIQKIELNYAIDNPESNISPYFLSYYQRRIPLDSLNSIFNTFSIENKNSVYGKNIDDLIQKNIAKAKDIAPEFKVKDINGNSISLADYKGKYLLIDFWADWCKPCIAKFPDVKSLIKKYKDHDLKVLFVSFDKTKEDWRKSVENHNIEMWDHTYIGLDNLKDSESISYKYDIQPIPAYILIDKNGEIVDRYEGASKSDKGFNDLVNKLREIIN</sequence>
<dbReference type="CDD" id="cd02966">
    <property type="entry name" value="TlpA_like_family"/>
    <property type="match status" value="1"/>
</dbReference>
<accession>A0A1H1LAS7</accession>